<protein>
    <submittedName>
        <fullName evidence="1">Uncharacterized protein</fullName>
    </submittedName>
</protein>
<proteinExistence type="predicted"/>
<dbReference type="InParanoid" id="A0A1X7VKE9"/>
<reference evidence="1" key="1">
    <citation type="submission" date="2017-05" db="UniProtKB">
        <authorList>
            <consortium name="EnsemblMetazoa"/>
        </authorList>
    </citation>
    <scope>IDENTIFICATION</scope>
</reference>
<dbReference type="AlphaFoldDB" id="A0A1X7VKE9"/>
<dbReference type="STRING" id="400682.A0A1X7VKE9"/>
<sequence>MHFHGHIKDCIEDFGPVYSFWCFSFERLNGILGSYHTNNRNISVQIMKRFLECKVYAPLKWLPEYVNDYLPLLKALDYNKGSLNQTSIDACAGIDIKVSALPPIQECAFSSTDTEAGKHC</sequence>
<name>A0A1X7VKE9_AMPQE</name>
<dbReference type="PANTHER" id="PTHR46579:SF2">
    <property type="entry name" value="C2H2-TYPE DOMAIN-CONTAINING PROTEIN"/>
    <property type="match status" value="1"/>
</dbReference>
<dbReference type="PANTHER" id="PTHR46579">
    <property type="entry name" value="F5/8 TYPE C DOMAIN-CONTAINING PROTEIN-RELATED"/>
    <property type="match status" value="1"/>
</dbReference>
<dbReference type="EnsemblMetazoa" id="Aqu2.1.40280_001">
    <property type="protein sequence ID" value="Aqu2.1.40280_001"/>
    <property type="gene ID" value="Aqu2.1.40280"/>
</dbReference>
<accession>A0A1X7VKE9</accession>
<evidence type="ECO:0000313" key="1">
    <source>
        <dbReference type="EnsemblMetazoa" id="Aqu2.1.40280_001"/>
    </source>
</evidence>
<organism evidence="1">
    <name type="scientific">Amphimedon queenslandica</name>
    <name type="common">Sponge</name>
    <dbReference type="NCBI Taxonomy" id="400682"/>
    <lineage>
        <taxon>Eukaryota</taxon>
        <taxon>Metazoa</taxon>
        <taxon>Porifera</taxon>
        <taxon>Demospongiae</taxon>
        <taxon>Heteroscleromorpha</taxon>
        <taxon>Haplosclerida</taxon>
        <taxon>Niphatidae</taxon>
        <taxon>Amphimedon</taxon>
    </lineage>
</organism>